<keyword evidence="5" id="KW-0285">Flavoprotein</keyword>
<dbReference type="InterPro" id="IPR039261">
    <property type="entry name" value="FNR_nucleotide-bd"/>
</dbReference>
<comment type="catalytic activity">
    <reaction evidence="11">
        <text>2 a Fe(II)-siderophore + NADP(+) + H(+) = 2 a Fe(III)-siderophore + NADPH</text>
        <dbReference type="Rhea" id="RHEA:28795"/>
        <dbReference type="Rhea" id="RHEA-COMP:11342"/>
        <dbReference type="Rhea" id="RHEA-COMP:11344"/>
        <dbReference type="ChEBI" id="CHEBI:15378"/>
        <dbReference type="ChEBI" id="CHEBI:29033"/>
        <dbReference type="ChEBI" id="CHEBI:29034"/>
        <dbReference type="ChEBI" id="CHEBI:57783"/>
        <dbReference type="ChEBI" id="CHEBI:58349"/>
        <dbReference type="EC" id="1.16.1.9"/>
    </reaction>
</comment>
<evidence type="ECO:0000256" key="9">
    <source>
        <dbReference type="ARBA" id="ARBA00023065"/>
    </source>
</evidence>
<feature type="transmembrane region" description="Helical" evidence="12">
    <location>
        <begin position="81"/>
        <end position="99"/>
    </location>
</feature>
<evidence type="ECO:0000256" key="8">
    <source>
        <dbReference type="ARBA" id="ARBA00022989"/>
    </source>
</evidence>
<dbReference type="InterPro" id="IPR017938">
    <property type="entry name" value="Riboflavin_synthase-like_b-brl"/>
</dbReference>
<dbReference type="InterPro" id="IPR051410">
    <property type="entry name" value="Ferric/Cupric_Reductase"/>
</dbReference>
<evidence type="ECO:0000256" key="11">
    <source>
        <dbReference type="ARBA" id="ARBA00048483"/>
    </source>
</evidence>
<dbReference type="SUPFAM" id="SSF63380">
    <property type="entry name" value="Riboflavin synthase domain-like"/>
    <property type="match status" value="1"/>
</dbReference>
<evidence type="ECO:0000256" key="10">
    <source>
        <dbReference type="ARBA" id="ARBA00023136"/>
    </source>
</evidence>
<dbReference type="EC" id="1.16.1.9" evidence="2"/>
<dbReference type="InterPro" id="IPR013130">
    <property type="entry name" value="Fe3_Rdtase_TM_dom"/>
</dbReference>
<evidence type="ECO:0000313" key="14">
    <source>
        <dbReference type="EMBL" id="CAI5760129.1"/>
    </source>
</evidence>
<evidence type="ECO:0000259" key="13">
    <source>
        <dbReference type="PROSITE" id="PS51384"/>
    </source>
</evidence>
<feature type="transmembrane region" description="Helical" evidence="12">
    <location>
        <begin position="193"/>
        <end position="209"/>
    </location>
</feature>
<gene>
    <name evidence="14" type="ORF">CANVERA_P4639</name>
</gene>
<keyword evidence="15" id="KW-1185">Reference proteome</keyword>
<proteinExistence type="predicted"/>
<evidence type="ECO:0000256" key="12">
    <source>
        <dbReference type="SAM" id="Phobius"/>
    </source>
</evidence>
<organism evidence="14 15">
    <name type="scientific">Candida verbasci</name>
    <dbReference type="NCBI Taxonomy" id="1227364"/>
    <lineage>
        <taxon>Eukaryota</taxon>
        <taxon>Fungi</taxon>
        <taxon>Dikarya</taxon>
        <taxon>Ascomycota</taxon>
        <taxon>Saccharomycotina</taxon>
        <taxon>Pichiomycetes</taxon>
        <taxon>Debaryomycetaceae</taxon>
        <taxon>Candida/Lodderomyces clade</taxon>
        <taxon>Candida</taxon>
    </lineage>
</organism>
<dbReference type="Pfam" id="PF01794">
    <property type="entry name" value="Ferric_reduct"/>
    <property type="match status" value="1"/>
</dbReference>
<feature type="transmembrane region" description="Helical" evidence="12">
    <location>
        <begin position="130"/>
        <end position="149"/>
    </location>
</feature>
<comment type="caution">
    <text evidence="14">The sequence shown here is derived from an EMBL/GenBank/DDBJ whole genome shotgun (WGS) entry which is preliminary data.</text>
</comment>
<keyword evidence="4" id="KW-1003">Cell membrane</keyword>
<sequence length="597" mass="69926">MSTIDEQKALEASRNTRYQWISCLFNILLLLAHGIIFYWIPRAIRLERYVKSNRFKPIFRIFDIWQSLNFKFSIKIRHKQYFFKPSMLLLFLCFILLNGKFSYIETSDLDYQSKNLIIAKRCARVGLGSLPAMFLLIAKGDFVNGIFGISNDRGYFFHKWFSNMMFVLVSAHVIIMCYYWSQGLISPTYPKSAYGIIGYVTYVILQFGNNRYLRKWFYEGIMINHRVQSFIMLLVVFLHNDKAKAMVVLGVHLLVLDKVVNRIIGIVHYKKSPTKGYSRFEILNDEYLKVSIPIKTHAKNFNKWFNMLNYKYGSWKPGSHIYLNVRKIDFFQHHPFCIASLPEDKEIVLIIKTQKGFTKKLHNKVEEVKTKQLNGDIKEPKKSKSAKFAKVEDPNIVKFKTMFRGPSGAKFHPLTTFDGVGFIIEDLGASFALPICLDLLQNIRVKNESKELLFRPTNPIIKLYWSIETQELVKFYDYIIDKLKPFISSGHLTIDIFLKEMEMKDIETNTVINKDISVIETTKSESLLKYNNEMEISNIIFELVSLMKPEDPKNFKSLGILSCGHNNFGDKIEYEIQKYRWVKDAPNLYFYNESFNT</sequence>
<name>A0A9W4XC27_9ASCO</name>
<evidence type="ECO:0000313" key="15">
    <source>
        <dbReference type="Proteomes" id="UP001152885"/>
    </source>
</evidence>
<evidence type="ECO:0000256" key="7">
    <source>
        <dbReference type="ARBA" id="ARBA00022827"/>
    </source>
</evidence>
<dbReference type="EMBL" id="CANTUO010000006">
    <property type="protein sequence ID" value="CAI5760129.1"/>
    <property type="molecule type" value="Genomic_DNA"/>
</dbReference>
<dbReference type="GO" id="GO:0015677">
    <property type="term" value="P:copper ion import"/>
    <property type="evidence" value="ECO:0007669"/>
    <property type="project" value="TreeGrafter"/>
</dbReference>
<dbReference type="InterPro" id="IPR017927">
    <property type="entry name" value="FAD-bd_FR_type"/>
</dbReference>
<dbReference type="PROSITE" id="PS51384">
    <property type="entry name" value="FAD_FR"/>
    <property type="match status" value="1"/>
</dbReference>
<keyword evidence="8 12" id="KW-1133">Transmembrane helix</keyword>
<dbReference type="GO" id="GO:0005886">
    <property type="term" value="C:plasma membrane"/>
    <property type="evidence" value="ECO:0007669"/>
    <property type="project" value="UniProtKB-SubCell"/>
</dbReference>
<dbReference type="Gene3D" id="3.40.50.80">
    <property type="entry name" value="Nucleotide-binding domain of ferredoxin-NADP reductase (FNR) module"/>
    <property type="match status" value="1"/>
</dbReference>
<reference evidence="14" key="1">
    <citation type="submission" date="2022-12" db="EMBL/GenBank/DDBJ databases">
        <authorList>
            <person name="Brejova B."/>
        </authorList>
    </citation>
    <scope>NUCLEOTIDE SEQUENCE</scope>
</reference>
<keyword evidence="9" id="KW-0406">Ion transport</keyword>
<keyword evidence="10 12" id="KW-0472">Membrane</keyword>
<dbReference type="InterPro" id="IPR013112">
    <property type="entry name" value="FAD-bd_8"/>
</dbReference>
<feature type="transmembrane region" description="Helical" evidence="12">
    <location>
        <begin position="18"/>
        <end position="40"/>
    </location>
</feature>
<dbReference type="CDD" id="cd06186">
    <property type="entry name" value="NOX_Duox_like_FAD_NADP"/>
    <property type="match status" value="1"/>
</dbReference>
<evidence type="ECO:0000256" key="3">
    <source>
        <dbReference type="ARBA" id="ARBA00022448"/>
    </source>
</evidence>
<evidence type="ECO:0000256" key="2">
    <source>
        <dbReference type="ARBA" id="ARBA00012668"/>
    </source>
</evidence>
<evidence type="ECO:0000256" key="6">
    <source>
        <dbReference type="ARBA" id="ARBA00022692"/>
    </source>
</evidence>
<accession>A0A9W4XC27</accession>
<keyword evidence="6 12" id="KW-0812">Transmembrane</keyword>
<dbReference type="Pfam" id="PF08022">
    <property type="entry name" value="FAD_binding_8"/>
    <property type="match status" value="1"/>
</dbReference>
<dbReference type="AlphaFoldDB" id="A0A9W4XC27"/>
<dbReference type="PANTHER" id="PTHR32361">
    <property type="entry name" value="FERRIC/CUPRIC REDUCTASE TRANSMEMBRANE COMPONENT"/>
    <property type="match status" value="1"/>
</dbReference>
<dbReference type="GO" id="GO:0006879">
    <property type="term" value="P:intracellular iron ion homeostasis"/>
    <property type="evidence" value="ECO:0007669"/>
    <property type="project" value="TreeGrafter"/>
</dbReference>
<dbReference type="PANTHER" id="PTHR32361:SF28">
    <property type="entry name" value="FRP1P"/>
    <property type="match status" value="1"/>
</dbReference>
<keyword evidence="3" id="KW-0813">Transport</keyword>
<comment type="subcellular location">
    <subcellularLocation>
        <location evidence="1">Cell membrane</location>
        <topology evidence="1">Multi-pass membrane protein</topology>
    </subcellularLocation>
</comment>
<dbReference type="GO" id="GO:0052851">
    <property type="term" value="F:ferric-chelate reductase (NADPH) activity"/>
    <property type="evidence" value="ECO:0007669"/>
    <property type="project" value="UniProtKB-EC"/>
</dbReference>
<feature type="transmembrane region" description="Helical" evidence="12">
    <location>
        <begin position="161"/>
        <end position="181"/>
    </location>
</feature>
<evidence type="ECO:0000256" key="1">
    <source>
        <dbReference type="ARBA" id="ARBA00004651"/>
    </source>
</evidence>
<dbReference type="Proteomes" id="UP001152885">
    <property type="component" value="Unassembled WGS sequence"/>
</dbReference>
<evidence type="ECO:0000256" key="4">
    <source>
        <dbReference type="ARBA" id="ARBA00022475"/>
    </source>
</evidence>
<dbReference type="GO" id="GO:0006826">
    <property type="term" value="P:iron ion transport"/>
    <property type="evidence" value="ECO:0007669"/>
    <property type="project" value="TreeGrafter"/>
</dbReference>
<feature type="transmembrane region" description="Helical" evidence="12">
    <location>
        <begin position="221"/>
        <end position="239"/>
    </location>
</feature>
<feature type="domain" description="FAD-binding FR-type" evidence="13">
    <location>
        <begin position="256"/>
        <end position="413"/>
    </location>
</feature>
<protein>
    <recommendedName>
        <fullName evidence="2">ferric-chelate reductase (NADPH)</fullName>
        <ecNumber evidence="2">1.16.1.9</ecNumber>
    </recommendedName>
</protein>
<keyword evidence="7" id="KW-0274">FAD</keyword>
<dbReference type="OrthoDB" id="17725at2759"/>
<evidence type="ECO:0000256" key="5">
    <source>
        <dbReference type="ARBA" id="ARBA00022630"/>
    </source>
</evidence>